<evidence type="ECO:0000256" key="4">
    <source>
        <dbReference type="ARBA" id="ARBA00022824"/>
    </source>
</evidence>
<protein>
    <recommendedName>
        <fullName evidence="12">DUF676 domain-containing protein</fullName>
    </recommendedName>
</protein>
<dbReference type="InterPro" id="IPR027417">
    <property type="entry name" value="P-loop_NTPase"/>
</dbReference>
<dbReference type="SUPFAM" id="SSF52540">
    <property type="entry name" value="P-loop containing nucleoside triphosphate hydrolases"/>
    <property type="match status" value="1"/>
</dbReference>
<keyword evidence="11" id="KW-1185">Reference proteome</keyword>
<dbReference type="Pfam" id="PF00931">
    <property type="entry name" value="NB-ARC"/>
    <property type="match status" value="1"/>
</dbReference>
<organism evidence="10 11">
    <name type="scientific">Riccia sorocarpa</name>
    <dbReference type="NCBI Taxonomy" id="122646"/>
    <lineage>
        <taxon>Eukaryota</taxon>
        <taxon>Viridiplantae</taxon>
        <taxon>Streptophyta</taxon>
        <taxon>Embryophyta</taxon>
        <taxon>Marchantiophyta</taxon>
        <taxon>Marchantiopsida</taxon>
        <taxon>Marchantiidae</taxon>
        <taxon>Marchantiales</taxon>
        <taxon>Ricciaceae</taxon>
        <taxon>Riccia</taxon>
    </lineage>
</organism>
<evidence type="ECO:0000259" key="9">
    <source>
        <dbReference type="Pfam" id="PF05057"/>
    </source>
</evidence>
<evidence type="ECO:0008006" key="12">
    <source>
        <dbReference type="Google" id="ProtNLM"/>
    </source>
</evidence>
<evidence type="ECO:0000256" key="7">
    <source>
        <dbReference type="SAM" id="MobiDB-lite"/>
    </source>
</evidence>
<dbReference type="GO" id="GO:0005783">
    <property type="term" value="C:endoplasmic reticulum"/>
    <property type="evidence" value="ECO:0007669"/>
    <property type="project" value="UniProtKB-SubCell"/>
</dbReference>
<evidence type="ECO:0000256" key="2">
    <source>
        <dbReference type="ARBA" id="ARBA00004240"/>
    </source>
</evidence>
<accession>A0ABD3GK18</accession>
<dbReference type="SUPFAM" id="SSF53474">
    <property type="entry name" value="alpha/beta-Hydrolases"/>
    <property type="match status" value="1"/>
</dbReference>
<dbReference type="InterPro" id="IPR029058">
    <property type="entry name" value="AB_hydrolase_fold"/>
</dbReference>
<evidence type="ECO:0000259" key="8">
    <source>
        <dbReference type="Pfam" id="PF00931"/>
    </source>
</evidence>
<dbReference type="PANTHER" id="PTHR48182">
    <property type="entry name" value="PROTEIN SERAC1"/>
    <property type="match status" value="1"/>
</dbReference>
<keyword evidence="5" id="KW-0496">Mitochondrion</keyword>
<feature type="region of interest" description="Disordered" evidence="7">
    <location>
        <begin position="1"/>
        <end position="21"/>
    </location>
</feature>
<dbReference type="Proteomes" id="UP001633002">
    <property type="component" value="Unassembled WGS sequence"/>
</dbReference>
<dbReference type="PANTHER" id="PTHR48182:SF2">
    <property type="entry name" value="PROTEIN SERAC1"/>
    <property type="match status" value="1"/>
</dbReference>
<feature type="domain" description="NB-ARC" evidence="8">
    <location>
        <begin position="378"/>
        <end position="543"/>
    </location>
</feature>
<keyword evidence="6" id="KW-0472">Membrane</keyword>
<comment type="caution">
    <text evidence="10">The sequence shown here is derived from an EMBL/GenBank/DDBJ whole genome shotgun (WGS) entry which is preliminary data.</text>
</comment>
<evidence type="ECO:0000256" key="1">
    <source>
        <dbReference type="ARBA" id="ARBA00004173"/>
    </source>
</evidence>
<evidence type="ECO:0000313" key="11">
    <source>
        <dbReference type="Proteomes" id="UP001633002"/>
    </source>
</evidence>
<dbReference type="GO" id="GO:0016020">
    <property type="term" value="C:membrane"/>
    <property type="evidence" value="ECO:0007669"/>
    <property type="project" value="UniProtKB-SubCell"/>
</dbReference>
<evidence type="ECO:0000256" key="6">
    <source>
        <dbReference type="ARBA" id="ARBA00023136"/>
    </source>
</evidence>
<reference evidence="10 11" key="1">
    <citation type="submission" date="2024-09" db="EMBL/GenBank/DDBJ databases">
        <title>Chromosome-scale assembly of Riccia sorocarpa.</title>
        <authorList>
            <person name="Paukszto L."/>
        </authorList>
    </citation>
    <scope>NUCLEOTIDE SEQUENCE [LARGE SCALE GENOMIC DNA]</scope>
    <source>
        <strain evidence="10">LP-2024</strain>
        <tissue evidence="10">Aerial parts of the thallus</tissue>
    </source>
</reference>
<feature type="domain" description="DUF676" evidence="9">
    <location>
        <begin position="155"/>
        <end position="270"/>
    </location>
</feature>
<dbReference type="InterPro" id="IPR052374">
    <property type="entry name" value="SERAC1"/>
</dbReference>
<dbReference type="InterPro" id="IPR002182">
    <property type="entry name" value="NB-ARC"/>
</dbReference>
<dbReference type="EMBL" id="JBJQOH010000007">
    <property type="protein sequence ID" value="KAL3678425.1"/>
    <property type="molecule type" value="Genomic_DNA"/>
</dbReference>
<proteinExistence type="predicted"/>
<dbReference type="InterPro" id="IPR007751">
    <property type="entry name" value="DUF676_lipase-like"/>
</dbReference>
<dbReference type="Gene3D" id="3.40.50.1820">
    <property type="entry name" value="alpha/beta hydrolase"/>
    <property type="match status" value="1"/>
</dbReference>
<comment type="subcellular location">
    <subcellularLocation>
        <location evidence="2">Endoplasmic reticulum</location>
    </subcellularLocation>
    <subcellularLocation>
        <location evidence="3">Membrane</location>
    </subcellularLocation>
    <subcellularLocation>
        <location evidence="1">Mitochondrion</location>
    </subcellularLocation>
</comment>
<evidence type="ECO:0000313" key="10">
    <source>
        <dbReference type="EMBL" id="KAL3678425.1"/>
    </source>
</evidence>
<evidence type="ECO:0000256" key="3">
    <source>
        <dbReference type="ARBA" id="ARBA00004370"/>
    </source>
</evidence>
<dbReference type="AlphaFoldDB" id="A0ABD3GK18"/>
<gene>
    <name evidence="10" type="ORF">R1sor_021381</name>
</gene>
<dbReference type="Gene3D" id="3.40.50.300">
    <property type="entry name" value="P-loop containing nucleotide triphosphate hydrolases"/>
    <property type="match status" value="1"/>
</dbReference>
<dbReference type="PRINTS" id="PR00364">
    <property type="entry name" value="DISEASERSIST"/>
</dbReference>
<dbReference type="Pfam" id="PF05057">
    <property type="entry name" value="DUF676"/>
    <property type="match status" value="1"/>
</dbReference>
<dbReference type="GO" id="GO:0005739">
    <property type="term" value="C:mitochondrion"/>
    <property type="evidence" value="ECO:0007669"/>
    <property type="project" value="UniProtKB-SubCell"/>
</dbReference>
<keyword evidence="4" id="KW-0256">Endoplasmic reticulum</keyword>
<evidence type="ECO:0000256" key="5">
    <source>
        <dbReference type="ARBA" id="ARBA00023128"/>
    </source>
</evidence>
<name>A0ABD3GK18_9MARC</name>
<sequence>MDFSEKQGPMNPGPEKRKAKGHLKSRLQECFPCTNSWFVRTDELDLENQNPGVTGAPVSNCSIHEMRNKGLNLNEASTSNCHLRQSSQEGIPQISDAIHIFYEPEPRDNASLDVFFFHGLECEFEGANVRDAHVSSWKSRGEAKEIWPQKWLPEDFPQARIMSICYDCCMTQTGRQGRFDLYLIAENLLQEITWAREGRGCSPMVLVGHGFGGIVMKTLCIQAQMSVGNKDMDMFLESVRGFFFYATPHLGIQGMKPAAANEGPLVKWMRILDSEAARLNEAFTKLWRARRYRWTIFGLGEIESTPGIHGLRVPEASSRFGDNYITVSGDHFSVCRPSDKKSNKYQHLTNLIRDIQRQAEVERNPPLMVPEQTVGVDALINEILVKHMREHRFLGFSGMGGVGKTTLAKLIFNSIRAKFEFSCFVEEIKQFPGTKDGVKSKIWEKMRCRGVPVCSSSGSSGEGLWSQVTGKSLLLVFDDVEDPMHVTLLKEIAHENKMEQSRFVLTSRNAQRVMDCGYDVHTIRVDFLGNQDAEKLFTAYAFPGLEEAPERFRELTCRKRRVYVKEASLFRTVTERI</sequence>